<evidence type="ECO:0000313" key="3">
    <source>
        <dbReference type="Proteomes" id="UP000283650"/>
    </source>
</evidence>
<dbReference type="Proteomes" id="UP000283650">
    <property type="component" value="Unassembled WGS sequence"/>
</dbReference>
<dbReference type="RefSeq" id="WP_123374587.1">
    <property type="nucleotide sequence ID" value="NZ_MOBY01000001.1"/>
</dbReference>
<dbReference type="Pfam" id="PF00873">
    <property type="entry name" value="ACR_tran"/>
    <property type="match status" value="1"/>
</dbReference>
<dbReference type="GO" id="GO:0042910">
    <property type="term" value="F:xenobiotic transmembrane transporter activity"/>
    <property type="evidence" value="ECO:0007669"/>
    <property type="project" value="TreeGrafter"/>
</dbReference>
<feature type="transmembrane region" description="Helical" evidence="1">
    <location>
        <begin position="867"/>
        <end position="884"/>
    </location>
</feature>
<name>A0A423NIT3_PSEFL</name>
<feature type="transmembrane region" description="Helical" evidence="1">
    <location>
        <begin position="388"/>
        <end position="406"/>
    </location>
</feature>
<dbReference type="SUPFAM" id="SSF82693">
    <property type="entry name" value="Multidrug efflux transporter AcrB pore domain, PN1, PN2, PC1 and PC2 subdomains"/>
    <property type="match status" value="3"/>
</dbReference>
<dbReference type="SUPFAM" id="SSF82866">
    <property type="entry name" value="Multidrug efflux transporter AcrB transmembrane domain"/>
    <property type="match status" value="2"/>
</dbReference>
<dbReference type="Gene3D" id="3.30.70.1440">
    <property type="entry name" value="Multidrug efflux transporter AcrB pore domain"/>
    <property type="match status" value="1"/>
</dbReference>
<feature type="transmembrane region" description="Helical" evidence="1">
    <location>
        <begin position="534"/>
        <end position="552"/>
    </location>
</feature>
<evidence type="ECO:0000256" key="1">
    <source>
        <dbReference type="SAM" id="Phobius"/>
    </source>
</evidence>
<feature type="transmembrane region" description="Helical" evidence="1">
    <location>
        <begin position="463"/>
        <end position="486"/>
    </location>
</feature>
<feature type="transmembrane region" description="Helical" evidence="1">
    <location>
        <begin position="966"/>
        <end position="985"/>
    </location>
</feature>
<keyword evidence="1" id="KW-0812">Transmembrane</keyword>
<accession>A0A423NIT3</accession>
<dbReference type="GO" id="GO:0005886">
    <property type="term" value="C:plasma membrane"/>
    <property type="evidence" value="ECO:0007669"/>
    <property type="project" value="TreeGrafter"/>
</dbReference>
<dbReference type="PRINTS" id="PR00702">
    <property type="entry name" value="ACRIFLAVINRP"/>
</dbReference>
<dbReference type="PANTHER" id="PTHR32063">
    <property type="match status" value="1"/>
</dbReference>
<gene>
    <name evidence="2" type="ORF">BK672_00160</name>
</gene>
<dbReference type="InterPro" id="IPR001036">
    <property type="entry name" value="Acrflvin-R"/>
</dbReference>
<feature type="transmembrane region" description="Helical" evidence="1">
    <location>
        <begin position="991"/>
        <end position="1015"/>
    </location>
</feature>
<proteinExistence type="predicted"/>
<feature type="transmembrane region" description="Helical" evidence="1">
    <location>
        <begin position="891"/>
        <end position="911"/>
    </location>
</feature>
<dbReference type="Gene3D" id="1.20.1640.10">
    <property type="entry name" value="Multidrug efflux transporter AcrB transmembrane domain"/>
    <property type="match status" value="2"/>
</dbReference>
<feature type="transmembrane region" description="Helical" evidence="1">
    <location>
        <begin position="362"/>
        <end position="382"/>
    </location>
</feature>
<dbReference type="InterPro" id="IPR027463">
    <property type="entry name" value="AcrB_DN_DC_subdom"/>
</dbReference>
<dbReference type="SUPFAM" id="SSF82714">
    <property type="entry name" value="Multidrug efflux transporter AcrB TolC docking domain, DN and DC subdomains"/>
    <property type="match status" value="2"/>
</dbReference>
<dbReference type="Gene3D" id="3.30.70.1320">
    <property type="entry name" value="Multidrug efflux transporter AcrB pore domain like"/>
    <property type="match status" value="1"/>
</dbReference>
<comment type="caution">
    <text evidence="2">The sequence shown here is derived from an EMBL/GenBank/DDBJ whole genome shotgun (WGS) entry which is preliminary data.</text>
</comment>
<evidence type="ECO:0000313" key="2">
    <source>
        <dbReference type="EMBL" id="RON98063.1"/>
    </source>
</evidence>
<reference evidence="2 3" key="1">
    <citation type="submission" date="2016-10" db="EMBL/GenBank/DDBJ databases">
        <title>Comparative genome analysis of multiple Pseudomonas spp. focuses on biocontrol and plant growth promoting traits.</title>
        <authorList>
            <person name="Tao X.-Y."/>
            <person name="Taylor C.G."/>
        </authorList>
    </citation>
    <scope>NUCLEOTIDE SEQUENCE [LARGE SCALE GENOMIC DNA]</scope>
    <source>
        <strain evidence="2 3">2F9</strain>
    </source>
</reference>
<dbReference type="Gene3D" id="3.30.70.1430">
    <property type="entry name" value="Multidrug efflux transporter AcrB pore domain"/>
    <property type="match status" value="2"/>
</dbReference>
<sequence length="1023" mass="113053">MRFNLSEWALRNRQIVLFLMLLLAIVGALSYTKLGQSEDPPFTFKAMVIQTRWPGATAQEVSRQVTERIEKKLMETGEYERIVSFSRPGESQVTFIARDSMHSKEIPDLWYQVRKKVSDIRQTLPPDIQGPFFNDEFGTTFGNIYALTGDGFDYAVLKDYADRIQIQLQRVKDVGKVDLLGLQDEKIWVELSNVKLATLGLPLAAVQQALQEQNAVSTAGFFETGSERLQLRVSGNFQTVEEIKNFPIRVGDRTFRISDVADVRRGFNDPPAPRMRFMGEDAIGLAVAMKDGGDILVLGKALEGEFSRIQKNLPAGMQLRKVSDQPAAVKTGVGEFVQVLVEALAIVLLVSFFSLGVRTGMVVALTIPLVLAMTFACMYYLGIGLHKISLGALVLALGLLVDDAIIAVEMMAIKMEQGFDRIRAASYAWTSTAFPMLTGTLITAAGFLPIATAQSGTGEYTRSIFQVVTIALLASWVAAVMFVPYLGEKLLPDLAKIHAAKHGTGDGQADPYGTPFYQRVRRLVEWCVMHRKTVIVLTVGLFIASVMLFRFVPQQFFPASNRLELMVDLKLAEGASLANTTGEVKRLEAMLKDHAGIDNYVAYVGTGSPRFYLPLDQQLPAASFAQFVVLAKNIEEREALRSWLIETLNEQFPALRSRVTRLENGPPVGYPVQFRVTGEHIEEVRALARKVAAKVRENPHVANVHLDWEEPSKVVYLNIDQDRARALGVSTANLAKFLQSSLTGSSVSQYREDNELIEILLRGTVHERTELSLLPSLAVPTDNGRSVALSQIATLEYGFEEGIIWHRNRLPNVTVRADIYGKEQPATLVKQIMPTLDSIRAELPDGYLLDVGGTVEDSERGQKSVNAGVPMFIVVVLTLLMVQLRSFSRTAMVFLTAPLGLIGVTLFLMVFRQPFGFVAMLGTIALSGMIMRNSVILVDQIEQDIASGLKPWQAIIEATVRRFRPIVLTALAAVLAMIPLSRSVFFGPMAVAIMGGLIVATALTLLFLPALYAAWFRVRKDSV</sequence>
<keyword evidence="1" id="KW-0472">Membrane</keyword>
<dbReference type="PANTHER" id="PTHR32063:SF18">
    <property type="entry name" value="CATION EFFLUX SYSTEM PROTEIN"/>
    <property type="match status" value="1"/>
</dbReference>
<protein>
    <submittedName>
        <fullName evidence="2">Multidrug transporter AcrB</fullName>
    </submittedName>
</protein>
<feature type="transmembrane region" description="Helical" evidence="1">
    <location>
        <begin position="427"/>
        <end position="451"/>
    </location>
</feature>
<dbReference type="EMBL" id="MOBY01000001">
    <property type="protein sequence ID" value="RON98063.1"/>
    <property type="molecule type" value="Genomic_DNA"/>
</dbReference>
<dbReference type="AlphaFoldDB" id="A0A423NIT3"/>
<organism evidence="2 3">
    <name type="scientific">Pseudomonas fluorescens</name>
    <dbReference type="NCBI Taxonomy" id="294"/>
    <lineage>
        <taxon>Bacteria</taxon>
        <taxon>Pseudomonadati</taxon>
        <taxon>Pseudomonadota</taxon>
        <taxon>Gammaproteobacteria</taxon>
        <taxon>Pseudomonadales</taxon>
        <taxon>Pseudomonadaceae</taxon>
        <taxon>Pseudomonas</taxon>
    </lineage>
</organism>
<dbReference type="Gene3D" id="3.30.2090.10">
    <property type="entry name" value="Multidrug efflux transporter AcrB TolC docking domain, DN and DC subdomains"/>
    <property type="match status" value="2"/>
</dbReference>
<keyword evidence="1" id="KW-1133">Transmembrane helix</keyword>